<organism evidence="2">
    <name type="scientific">Cacopsylla melanoneura</name>
    <dbReference type="NCBI Taxonomy" id="428564"/>
    <lineage>
        <taxon>Eukaryota</taxon>
        <taxon>Metazoa</taxon>
        <taxon>Ecdysozoa</taxon>
        <taxon>Arthropoda</taxon>
        <taxon>Hexapoda</taxon>
        <taxon>Insecta</taxon>
        <taxon>Pterygota</taxon>
        <taxon>Neoptera</taxon>
        <taxon>Paraneoptera</taxon>
        <taxon>Hemiptera</taxon>
        <taxon>Sternorrhyncha</taxon>
        <taxon>Psylloidea</taxon>
        <taxon>Psyllidae</taxon>
        <taxon>Psyllinae</taxon>
        <taxon>Cacopsylla</taxon>
    </lineage>
</organism>
<dbReference type="EMBL" id="HBUF01450219">
    <property type="protein sequence ID" value="CAG6743584.1"/>
    <property type="molecule type" value="Transcribed_RNA"/>
</dbReference>
<keyword evidence="1" id="KW-0812">Transmembrane</keyword>
<feature type="transmembrane region" description="Helical" evidence="1">
    <location>
        <begin position="78"/>
        <end position="100"/>
    </location>
</feature>
<keyword evidence="1" id="KW-1133">Transmembrane helix</keyword>
<keyword evidence="1" id="KW-0472">Membrane</keyword>
<dbReference type="AlphaFoldDB" id="A0A8D8Z9P0"/>
<proteinExistence type="predicted"/>
<evidence type="ECO:0000313" key="2">
    <source>
        <dbReference type="EMBL" id="CAG6743584.1"/>
    </source>
</evidence>
<evidence type="ECO:0000256" key="1">
    <source>
        <dbReference type="SAM" id="Phobius"/>
    </source>
</evidence>
<sequence length="164" mass="17464">MTIGISNSAIFFAIQTHLLFFSICIVEFTVLLTPNAGAVATPNSNSSILLGSTYFLNSSMTIGISTLAICFAIHPQILFSICIIEFTVLLTPNAGAVATPNSNSSILLGSQYFLNASMTIGISTLAICFAIQFDTPFSICIVEFTVLLRPNAVAKPFSNFSICC</sequence>
<feature type="transmembrane region" description="Helical" evidence="1">
    <location>
        <begin position="54"/>
        <end position="73"/>
    </location>
</feature>
<accession>A0A8D8Z9P0</accession>
<feature type="transmembrane region" description="Helical" evidence="1">
    <location>
        <begin position="112"/>
        <end position="131"/>
    </location>
</feature>
<name>A0A8D8Z9P0_9HEMI</name>
<reference evidence="2" key="1">
    <citation type="submission" date="2021-05" db="EMBL/GenBank/DDBJ databases">
        <authorList>
            <person name="Alioto T."/>
            <person name="Alioto T."/>
            <person name="Gomez Garrido J."/>
        </authorList>
    </citation>
    <scope>NUCLEOTIDE SEQUENCE</scope>
</reference>
<feature type="transmembrane region" description="Helical" evidence="1">
    <location>
        <begin position="12"/>
        <end position="34"/>
    </location>
</feature>
<protein>
    <submittedName>
        <fullName evidence="2">Uncharacterized protein</fullName>
    </submittedName>
</protein>